<organism evidence="2 3">
    <name type="scientific">Pseudoxanthomonas composti</name>
    <dbReference type="NCBI Taxonomy" id="2137479"/>
    <lineage>
        <taxon>Bacteria</taxon>
        <taxon>Pseudomonadati</taxon>
        <taxon>Pseudomonadota</taxon>
        <taxon>Gammaproteobacteria</taxon>
        <taxon>Lysobacterales</taxon>
        <taxon>Lysobacteraceae</taxon>
        <taxon>Pseudoxanthomonas</taxon>
    </lineage>
</organism>
<evidence type="ECO:0000313" key="3">
    <source>
        <dbReference type="Proteomes" id="UP000289784"/>
    </source>
</evidence>
<protein>
    <submittedName>
        <fullName evidence="2">Uncharacterized protein</fullName>
    </submittedName>
</protein>
<gene>
    <name evidence="2" type="ORF">EPA99_04920</name>
</gene>
<sequence length="277" mass="28067">MRPIPFSLIAIAALALPGLASAKDAHCEFSAPRNLTLDLAGVRSVVFETNEHDLRLTGTDGAGGTLSGRACASKESMLANLTIEQKRQGDVLVVTLKQQGMRGWSFGKTYAYLSLSGTLPASTQVRLDAGSGDLDISNVASLGLNVGSGDVKVSKVRAGVSGSLGSGDLDLREIGSLTLDSVGSGDIDANDVRGDASVDAIGSGDLTLGKVQGNVKIGNVGSGDVTLEDVRGSVSVGAIGSGDVEARRVGGDVTVRSKGSGDITTEAVAGKVSKPRE</sequence>
<dbReference type="RefSeq" id="WP_129470078.1">
    <property type="nucleotide sequence ID" value="NZ_SAWZ01000002.1"/>
</dbReference>
<dbReference type="AlphaFoldDB" id="A0A4Q1JYK7"/>
<name>A0A4Q1JYK7_9GAMM</name>
<evidence type="ECO:0000313" key="2">
    <source>
        <dbReference type="EMBL" id="RXR07263.1"/>
    </source>
</evidence>
<accession>A0A4Q1JYK7</accession>
<evidence type="ECO:0000256" key="1">
    <source>
        <dbReference type="SAM" id="SignalP"/>
    </source>
</evidence>
<proteinExistence type="predicted"/>
<dbReference type="Proteomes" id="UP000289784">
    <property type="component" value="Unassembled WGS sequence"/>
</dbReference>
<feature type="signal peptide" evidence="1">
    <location>
        <begin position="1"/>
        <end position="22"/>
    </location>
</feature>
<comment type="caution">
    <text evidence="2">The sequence shown here is derived from an EMBL/GenBank/DDBJ whole genome shotgun (WGS) entry which is preliminary data.</text>
</comment>
<dbReference type="Gene3D" id="2.160.20.120">
    <property type="match status" value="1"/>
</dbReference>
<keyword evidence="3" id="KW-1185">Reference proteome</keyword>
<dbReference type="EMBL" id="SAWZ01000002">
    <property type="protein sequence ID" value="RXR07263.1"/>
    <property type="molecule type" value="Genomic_DNA"/>
</dbReference>
<reference evidence="2 3" key="1">
    <citation type="submission" date="2019-01" db="EMBL/GenBank/DDBJ databases">
        <title>Pseudoxanthomonas composti sp. nov., isolated from compost.</title>
        <authorList>
            <person name="Yang G."/>
        </authorList>
    </citation>
    <scope>NUCLEOTIDE SEQUENCE [LARGE SCALE GENOMIC DNA]</scope>
    <source>
        <strain evidence="2 3">GSS15</strain>
    </source>
</reference>
<feature type="chain" id="PRO_5020735537" evidence="1">
    <location>
        <begin position="23"/>
        <end position="277"/>
    </location>
</feature>
<keyword evidence="1" id="KW-0732">Signal</keyword>
<dbReference type="OrthoDB" id="5944342at2"/>